<evidence type="ECO:0000259" key="16">
    <source>
        <dbReference type="PROSITE" id="PS50857"/>
    </source>
</evidence>
<evidence type="ECO:0000256" key="2">
    <source>
        <dbReference type="ARBA" id="ARBA00007866"/>
    </source>
</evidence>
<dbReference type="InterPro" id="IPR014222">
    <property type="entry name" value="Cyt_c_oxidase_su2"/>
</dbReference>
<feature type="domain" description="Cytochrome oxidase subunit II transmembrane region profile" evidence="17">
    <location>
        <begin position="56"/>
        <end position="156"/>
    </location>
</feature>
<evidence type="ECO:0000256" key="5">
    <source>
        <dbReference type="ARBA" id="ARBA00022660"/>
    </source>
</evidence>
<dbReference type="GO" id="GO:0042773">
    <property type="term" value="P:ATP synthesis coupled electron transport"/>
    <property type="evidence" value="ECO:0007669"/>
    <property type="project" value="TreeGrafter"/>
</dbReference>
<dbReference type="PROSITE" id="PS50999">
    <property type="entry name" value="COX2_TM"/>
    <property type="match status" value="1"/>
</dbReference>
<evidence type="ECO:0000256" key="11">
    <source>
        <dbReference type="ARBA" id="ARBA00023008"/>
    </source>
</evidence>
<evidence type="ECO:0000256" key="7">
    <source>
        <dbReference type="ARBA" id="ARBA00022723"/>
    </source>
</evidence>
<keyword evidence="11" id="KW-0186">Copper</keyword>
<comment type="subcellular location">
    <subcellularLocation>
        <location evidence="1">Membrane</location>
        <topology evidence="1">Multi-pass membrane protein</topology>
    </subcellularLocation>
</comment>
<keyword evidence="6 15" id="KW-0812">Transmembrane</keyword>
<organism evidence="18">
    <name type="scientific">freshwater metagenome</name>
    <dbReference type="NCBI Taxonomy" id="449393"/>
    <lineage>
        <taxon>unclassified sequences</taxon>
        <taxon>metagenomes</taxon>
        <taxon>ecological metagenomes</taxon>
    </lineage>
</organism>
<evidence type="ECO:0000256" key="9">
    <source>
        <dbReference type="ARBA" id="ARBA00022982"/>
    </source>
</evidence>
<dbReference type="GO" id="GO:0004129">
    <property type="term" value="F:cytochrome-c oxidase activity"/>
    <property type="evidence" value="ECO:0007669"/>
    <property type="project" value="UniProtKB-EC"/>
</dbReference>
<evidence type="ECO:0000259" key="17">
    <source>
        <dbReference type="PROSITE" id="PS50999"/>
    </source>
</evidence>
<dbReference type="SUPFAM" id="SSF81464">
    <property type="entry name" value="Cytochrome c oxidase subunit II-like, transmembrane region"/>
    <property type="match status" value="1"/>
</dbReference>
<dbReference type="InterPro" id="IPR001505">
    <property type="entry name" value="Copper_CuA"/>
</dbReference>
<dbReference type="InterPro" id="IPR008972">
    <property type="entry name" value="Cupredoxin"/>
</dbReference>
<dbReference type="NCBIfam" id="TIGR02866">
    <property type="entry name" value="CoxB"/>
    <property type="match status" value="1"/>
</dbReference>
<dbReference type="PROSITE" id="PS50857">
    <property type="entry name" value="COX2_CUA"/>
    <property type="match status" value="1"/>
</dbReference>
<evidence type="ECO:0000313" key="18">
    <source>
        <dbReference type="EMBL" id="CAB4873798.1"/>
    </source>
</evidence>
<keyword evidence="5" id="KW-0679">Respiratory chain</keyword>
<evidence type="ECO:0000256" key="6">
    <source>
        <dbReference type="ARBA" id="ARBA00022692"/>
    </source>
</evidence>
<dbReference type="InterPro" id="IPR036257">
    <property type="entry name" value="Cyt_c_oxidase_su2_TM_sf"/>
</dbReference>
<evidence type="ECO:0000256" key="8">
    <source>
        <dbReference type="ARBA" id="ARBA00022967"/>
    </source>
</evidence>
<keyword evidence="12 15" id="KW-0472">Membrane</keyword>
<evidence type="ECO:0000256" key="1">
    <source>
        <dbReference type="ARBA" id="ARBA00004141"/>
    </source>
</evidence>
<dbReference type="InterPro" id="IPR045187">
    <property type="entry name" value="CcO_II"/>
</dbReference>
<dbReference type="InterPro" id="IPR011759">
    <property type="entry name" value="Cyt_c_oxidase_su2_TM_dom"/>
</dbReference>
<dbReference type="GO" id="GO:0016491">
    <property type="term" value="F:oxidoreductase activity"/>
    <property type="evidence" value="ECO:0007669"/>
    <property type="project" value="InterPro"/>
</dbReference>
<comment type="similarity">
    <text evidence="2">Belongs to the cytochrome c oxidase subunit 2 family.</text>
</comment>
<dbReference type="InterPro" id="IPR002429">
    <property type="entry name" value="CcO_II-like_C"/>
</dbReference>
<evidence type="ECO:0000256" key="13">
    <source>
        <dbReference type="ARBA" id="ARBA00031389"/>
    </source>
</evidence>
<feature type="region of interest" description="Disordered" evidence="14">
    <location>
        <begin position="1"/>
        <end position="28"/>
    </location>
</feature>
<dbReference type="PRINTS" id="PR01166">
    <property type="entry name" value="CYCOXIDASEII"/>
</dbReference>
<dbReference type="SUPFAM" id="SSF49503">
    <property type="entry name" value="Cupredoxins"/>
    <property type="match status" value="1"/>
</dbReference>
<dbReference type="GO" id="GO:0005507">
    <property type="term" value="F:copper ion binding"/>
    <property type="evidence" value="ECO:0007669"/>
    <property type="project" value="InterPro"/>
</dbReference>
<dbReference type="PANTHER" id="PTHR22888">
    <property type="entry name" value="CYTOCHROME C OXIDASE, SUBUNIT II"/>
    <property type="match status" value="1"/>
</dbReference>
<evidence type="ECO:0000256" key="10">
    <source>
        <dbReference type="ARBA" id="ARBA00022989"/>
    </source>
</evidence>
<feature type="transmembrane region" description="Helical" evidence="15">
    <location>
        <begin position="128"/>
        <end position="147"/>
    </location>
</feature>
<dbReference type="GO" id="GO:0016020">
    <property type="term" value="C:membrane"/>
    <property type="evidence" value="ECO:0007669"/>
    <property type="project" value="UniProtKB-SubCell"/>
</dbReference>
<keyword evidence="7" id="KW-0479">Metal-binding</keyword>
<dbReference type="PROSITE" id="PS00078">
    <property type="entry name" value="COX2"/>
    <property type="match status" value="1"/>
</dbReference>
<evidence type="ECO:0000256" key="4">
    <source>
        <dbReference type="ARBA" id="ARBA00022448"/>
    </source>
</evidence>
<proteinExistence type="inferred from homology"/>
<sequence>MRHALATAKPKSSKPELAGRRRNRSRGYDSAAVRTAPITKSRFAAFAAVTALFALLAVPGAASAITAVPRSGGSPNADAIAELYRIVLFFGVIVFLGVELFLIYALIKFRASKGAVASGPTGNNRLEIGWTVSAAALVAVLAAITFIKLPVITDPPKGQPVAEFAQSSREAGLVPVPSPPDGKKITINVTGRQYVWRYTYGNRLDSPFVYTEMVAPSDTVVVLRIQSTDVIHSWWIPRLGGKFDAVPGSTNYTWFKAPTPTNATGEVYTGQCAELCGRQHANMLASVRVVTPAAFKVWLADQTARIKAANQAGIATRQKLTDNGQIPNLAPAQ</sequence>
<dbReference type="Gene3D" id="1.10.287.90">
    <property type="match status" value="1"/>
</dbReference>
<gene>
    <name evidence="18" type="ORF">UFOPK3444_00888</name>
</gene>
<evidence type="ECO:0000256" key="12">
    <source>
        <dbReference type="ARBA" id="ARBA00023136"/>
    </source>
</evidence>
<evidence type="ECO:0000256" key="15">
    <source>
        <dbReference type="SAM" id="Phobius"/>
    </source>
</evidence>
<feature type="domain" description="Cytochrome oxidase subunit II copper A binding" evidence="16">
    <location>
        <begin position="182"/>
        <end position="301"/>
    </location>
</feature>
<name>A0A6J7DW18_9ZZZZ</name>
<evidence type="ECO:0000256" key="14">
    <source>
        <dbReference type="SAM" id="MobiDB-lite"/>
    </source>
</evidence>
<keyword evidence="4" id="KW-0813">Transport</keyword>
<dbReference type="Pfam" id="PF00116">
    <property type="entry name" value="COX2"/>
    <property type="match status" value="1"/>
</dbReference>
<accession>A0A6J7DW18</accession>
<keyword evidence="8" id="KW-1278">Translocase</keyword>
<dbReference type="PANTHER" id="PTHR22888:SF9">
    <property type="entry name" value="CYTOCHROME C OXIDASE SUBUNIT 2"/>
    <property type="match status" value="1"/>
</dbReference>
<keyword evidence="9" id="KW-0249">Electron transport</keyword>
<keyword evidence="10 15" id="KW-1133">Transmembrane helix</keyword>
<dbReference type="AlphaFoldDB" id="A0A6J7DW18"/>
<dbReference type="Pfam" id="PF02790">
    <property type="entry name" value="COX2_TM"/>
    <property type="match status" value="1"/>
</dbReference>
<reference evidence="18" key="1">
    <citation type="submission" date="2020-05" db="EMBL/GenBank/DDBJ databases">
        <authorList>
            <person name="Chiriac C."/>
            <person name="Salcher M."/>
            <person name="Ghai R."/>
            <person name="Kavagutti S V."/>
        </authorList>
    </citation>
    <scope>NUCLEOTIDE SEQUENCE</scope>
</reference>
<dbReference type="EMBL" id="CAFBLU010000012">
    <property type="protein sequence ID" value="CAB4873798.1"/>
    <property type="molecule type" value="Genomic_DNA"/>
</dbReference>
<dbReference type="EC" id="7.1.1.9" evidence="3"/>
<protein>
    <recommendedName>
        <fullName evidence="3">cytochrome-c oxidase</fullName>
        <ecNumber evidence="3">7.1.1.9</ecNumber>
    </recommendedName>
    <alternativeName>
        <fullName evidence="13">Cytochrome c oxidase polypeptide II</fullName>
    </alternativeName>
</protein>
<dbReference type="Gene3D" id="2.60.40.420">
    <property type="entry name" value="Cupredoxins - blue copper proteins"/>
    <property type="match status" value="1"/>
</dbReference>
<feature type="transmembrane region" description="Helical" evidence="15">
    <location>
        <begin position="83"/>
        <end position="107"/>
    </location>
</feature>
<evidence type="ECO:0000256" key="3">
    <source>
        <dbReference type="ARBA" id="ARBA00012949"/>
    </source>
</evidence>